<dbReference type="GO" id="GO:0004653">
    <property type="term" value="F:polypeptide N-acetylgalactosaminyltransferase activity"/>
    <property type="evidence" value="ECO:0007669"/>
    <property type="project" value="TreeGrafter"/>
</dbReference>
<keyword evidence="11 14" id="KW-1015">Disulfide bond</keyword>
<keyword evidence="9 14" id="KW-0333">Golgi apparatus</keyword>
<dbReference type="FunFam" id="3.90.550.10:FF:000053">
    <property type="entry name" value="Polypeptide N-acetylgalactosaminyltransferase"/>
    <property type="match status" value="1"/>
</dbReference>
<name>A0AAN8IW88_PATCE</name>
<organism evidence="17 18">
    <name type="scientific">Patella caerulea</name>
    <name type="common">Rayed Mediterranean limpet</name>
    <dbReference type="NCBI Taxonomy" id="87958"/>
    <lineage>
        <taxon>Eukaryota</taxon>
        <taxon>Metazoa</taxon>
        <taxon>Spiralia</taxon>
        <taxon>Lophotrochozoa</taxon>
        <taxon>Mollusca</taxon>
        <taxon>Gastropoda</taxon>
        <taxon>Patellogastropoda</taxon>
        <taxon>Patelloidea</taxon>
        <taxon>Patellidae</taxon>
        <taxon>Patella</taxon>
    </lineage>
</organism>
<comment type="caution">
    <text evidence="17">The sequence shown here is derived from an EMBL/GenBank/DDBJ whole genome shotgun (WGS) entry which is preliminary data.</text>
</comment>
<dbReference type="InterPro" id="IPR000772">
    <property type="entry name" value="Ricin_B_lectin"/>
</dbReference>
<proteinExistence type="inferred from homology"/>
<feature type="region of interest" description="Disordered" evidence="15">
    <location>
        <begin position="1"/>
        <end position="21"/>
    </location>
</feature>
<dbReference type="PROSITE" id="PS50231">
    <property type="entry name" value="RICIN_B_LECTIN"/>
    <property type="match status" value="1"/>
</dbReference>
<keyword evidence="5" id="KW-0812">Transmembrane</keyword>
<dbReference type="SUPFAM" id="SSF53448">
    <property type="entry name" value="Nucleotide-diphospho-sugar transferases"/>
    <property type="match status" value="1"/>
</dbReference>
<evidence type="ECO:0000313" key="18">
    <source>
        <dbReference type="Proteomes" id="UP001347796"/>
    </source>
</evidence>
<dbReference type="SMART" id="SM00458">
    <property type="entry name" value="RICIN"/>
    <property type="match status" value="1"/>
</dbReference>
<dbReference type="PANTHER" id="PTHR11675:SF131">
    <property type="entry name" value="POLYPEPTIDE N-ACETYLGALACTOSAMINYLTRANSFERASE 9-RELATED"/>
    <property type="match status" value="1"/>
</dbReference>
<dbReference type="CDD" id="cd02510">
    <property type="entry name" value="pp-GalNAc-T"/>
    <property type="match status" value="1"/>
</dbReference>
<dbReference type="InterPro" id="IPR029044">
    <property type="entry name" value="Nucleotide-diphossugar_trans"/>
</dbReference>
<evidence type="ECO:0000259" key="16">
    <source>
        <dbReference type="SMART" id="SM00458"/>
    </source>
</evidence>
<keyword evidence="12" id="KW-0325">Glycoprotein</keyword>
<dbReference type="PANTHER" id="PTHR11675">
    <property type="entry name" value="N-ACETYLGALACTOSAMINYLTRANSFERASE"/>
    <property type="match status" value="1"/>
</dbReference>
<comment type="cofactor">
    <cofactor evidence="1 14">
        <name>Mn(2+)</name>
        <dbReference type="ChEBI" id="CHEBI:29035"/>
    </cofactor>
</comment>
<evidence type="ECO:0000256" key="11">
    <source>
        <dbReference type="ARBA" id="ARBA00023157"/>
    </source>
</evidence>
<dbReference type="Gene3D" id="3.90.550.10">
    <property type="entry name" value="Spore Coat Polysaccharide Biosynthesis Protein SpsA, Chain A"/>
    <property type="match status" value="1"/>
</dbReference>
<keyword evidence="14" id="KW-0328">Glycosyltransferase</keyword>
<dbReference type="Proteomes" id="UP001347796">
    <property type="component" value="Unassembled WGS sequence"/>
</dbReference>
<dbReference type="Pfam" id="PF02709">
    <property type="entry name" value="Glyco_transf_7C"/>
    <property type="match status" value="1"/>
</dbReference>
<evidence type="ECO:0000256" key="8">
    <source>
        <dbReference type="ARBA" id="ARBA00022989"/>
    </source>
</evidence>
<keyword evidence="10" id="KW-0472">Membrane</keyword>
<evidence type="ECO:0000256" key="7">
    <source>
        <dbReference type="ARBA" id="ARBA00022968"/>
    </source>
</evidence>
<keyword evidence="13 14" id="KW-0464">Manganese</keyword>
<dbReference type="AlphaFoldDB" id="A0AAN8IW88"/>
<comment type="subcellular location">
    <subcellularLocation>
        <location evidence="2 14">Golgi apparatus membrane</location>
        <topology evidence="2 14">Single-pass type II membrane protein</topology>
    </subcellularLocation>
</comment>
<keyword evidence="8" id="KW-1133">Transmembrane helix</keyword>
<dbReference type="EC" id="2.4.1.-" evidence="14"/>
<evidence type="ECO:0000256" key="9">
    <source>
        <dbReference type="ARBA" id="ARBA00023034"/>
    </source>
</evidence>
<dbReference type="Pfam" id="PF00652">
    <property type="entry name" value="Ricin_B_lectin"/>
    <property type="match status" value="1"/>
</dbReference>
<evidence type="ECO:0000256" key="15">
    <source>
        <dbReference type="SAM" id="MobiDB-lite"/>
    </source>
</evidence>
<dbReference type="Pfam" id="PF00535">
    <property type="entry name" value="Glycos_transf_2"/>
    <property type="match status" value="1"/>
</dbReference>
<evidence type="ECO:0000256" key="3">
    <source>
        <dbReference type="ARBA" id="ARBA00005680"/>
    </source>
</evidence>
<evidence type="ECO:0000256" key="2">
    <source>
        <dbReference type="ARBA" id="ARBA00004323"/>
    </source>
</evidence>
<dbReference type="InterPro" id="IPR035992">
    <property type="entry name" value="Ricin_B-like_lectins"/>
</dbReference>
<evidence type="ECO:0000256" key="13">
    <source>
        <dbReference type="ARBA" id="ARBA00023211"/>
    </source>
</evidence>
<dbReference type="GO" id="GO:0030246">
    <property type="term" value="F:carbohydrate binding"/>
    <property type="evidence" value="ECO:0007669"/>
    <property type="project" value="UniProtKB-KW"/>
</dbReference>
<dbReference type="SUPFAM" id="SSF50370">
    <property type="entry name" value="Ricin B-like lectins"/>
    <property type="match status" value="1"/>
</dbReference>
<evidence type="ECO:0000256" key="10">
    <source>
        <dbReference type="ARBA" id="ARBA00023136"/>
    </source>
</evidence>
<keyword evidence="6 14" id="KW-0430">Lectin</keyword>
<keyword evidence="18" id="KW-1185">Reference proteome</keyword>
<evidence type="ECO:0000256" key="5">
    <source>
        <dbReference type="ARBA" id="ARBA00022692"/>
    </source>
</evidence>
<evidence type="ECO:0000256" key="1">
    <source>
        <dbReference type="ARBA" id="ARBA00001936"/>
    </source>
</evidence>
<dbReference type="InterPro" id="IPR045885">
    <property type="entry name" value="GalNAc-T"/>
</dbReference>
<dbReference type="InterPro" id="IPR027791">
    <property type="entry name" value="Galactosyl_T_C"/>
</dbReference>
<accession>A0AAN8IW88</accession>
<reference evidence="17 18" key="1">
    <citation type="submission" date="2024-01" db="EMBL/GenBank/DDBJ databases">
        <title>The genome of the rayed Mediterranean limpet Patella caerulea (Linnaeus, 1758).</title>
        <authorList>
            <person name="Anh-Thu Weber A."/>
            <person name="Halstead-Nussloch G."/>
        </authorList>
    </citation>
    <scope>NUCLEOTIDE SEQUENCE [LARGE SCALE GENOMIC DNA]</scope>
    <source>
        <strain evidence="17">AATW-2023a</strain>
        <tissue evidence="17">Whole specimen</tissue>
    </source>
</reference>
<keyword evidence="4 14" id="KW-0808">Transferase</keyword>
<dbReference type="Gene3D" id="2.80.10.50">
    <property type="match status" value="1"/>
</dbReference>
<evidence type="ECO:0000256" key="14">
    <source>
        <dbReference type="RuleBase" id="RU361242"/>
    </source>
</evidence>
<gene>
    <name evidence="17" type="ORF">SNE40_023544</name>
</gene>
<dbReference type="GO" id="GO:0000139">
    <property type="term" value="C:Golgi membrane"/>
    <property type="evidence" value="ECO:0007669"/>
    <property type="project" value="UniProtKB-SubCell"/>
</dbReference>
<evidence type="ECO:0000256" key="6">
    <source>
        <dbReference type="ARBA" id="ARBA00022734"/>
    </source>
</evidence>
<comment type="similarity">
    <text evidence="3 14">Belongs to the glycosyltransferase 2 family. GalNAc-T subfamily.</text>
</comment>
<dbReference type="GO" id="GO:0006493">
    <property type="term" value="P:protein O-linked glycosylation"/>
    <property type="evidence" value="ECO:0007669"/>
    <property type="project" value="TreeGrafter"/>
</dbReference>
<dbReference type="EMBL" id="JAZGQO010000021">
    <property type="protein sequence ID" value="KAK6166950.1"/>
    <property type="molecule type" value="Genomic_DNA"/>
</dbReference>
<dbReference type="InterPro" id="IPR001173">
    <property type="entry name" value="Glyco_trans_2-like"/>
</dbReference>
<feature type="domain" description="Ricin B lectin" evidence="16">
    <location>
        <begin position="519"/>
        <end position="640"/>
    </location>
</feature>
<protein>
    <recommendedName>
        <fullName evidence="14">Polypeptide N-acetylgalactosaminyltransferase</fullName>
        <ecNumber evidence="14">2.4.1.-</ecNumber>
    </recommendedName>
    <alternativeName>
        <fullName evidence="14">Protein-UDP acetylgalactosaminyltransferase</fullName>
    </alternativeName>
</protein>
<evidence type="ECO:0000256" key="12">
    <source>
        <dbReference type="ARBA" id="ARBA00023180"/>
    </source>
</evidence>
<evidence type="ECO:0000313" key="17">
    <source>
        <dbReference type="EMBL" id="KAK6166950.1"/>
    </source>
</evidence>
<comment type="pathway">
    <text evidence="14">Protein modification; protein glycosylation.</text>
</comment>
<evidence type="ECO:0000256" key="4">
    <source>
        <dbReference type="ARBA" id="ARBA00022679"/>
    </source>
</evidence>
<keyword evidence="7" id="KW-0735">Signal-anchor</keyword>
<sequence>MIDTEELQRKKKLPGDLHGYNPNENNIKAVLQEVNELPQSSQQINGRNEAETGISINNLVSNKFQLRNSNKDLIHDESVEINDSPANNQTLKYIQGGITPKATEQNGWRNVLPEGIGMENGPSQDTGTNMVAGLASDKKQAFGEMGQPVNINVDKLNQTERERYQALFKRNYFNEYASEKISLHRTLPDKRDESCLTKVYGRNLPDTAIIICFHNEAWSTLLRTVHSVLDRSPPHLVREIILIDDFSNLDHLKAPLDNYVSTLPKVRLIRLPQREGLIRARLVGYRNATAPVLTFLDSHVECLIGWLEPLLFRISETKSRLSVVFPTLDNIDDITLEYGEAVIDMVGAFHWKDMTFTWVKVPRDIWDIRKEMAEPLRSPTMPGGIFSIDKEYFTTLGTYDPGLETWGGENLELSFKIWMCGGTLEMIPCSRVAHIFRTASPYSWPNGSVTSWRNVVRVAKVWMDEYQNFFFDFYKVKLNTGDLSSRQKLRNNLNCKNFSWYAETILKHYMYIPTDALTVGEIRAYNLDGCLDSCDRHGILKLYQCHGNGGNQNWYYTESGLVRTEVRLRKESEGCLSFNLNQPTIDICNRTDPKQIYKYTQDMMLLNVFSKTCITIGTDVNTTLYLTPCQNTHLQKWLLKPRAK</sequence>